<dbReference type="EMBL" id="CAMXCT020001546">
    <property type="protein sequence ID" value="CAL1144427.1"/>
    <property type="molecule type" value="Genomic_DNA"/>
</dbReference>
<reference evidence="4" key="1">
    <citation type="submission" date="2022-10" db="EMBL/GenBank/DDBJ databases">
        <authorList>
            <person name="Chen Y."/>
            <person name="Dougan E. K."/>
            <person name="Chan C."/>
            <person name="Rhodes N."/>
            <person name="Thang M."/>
        </authorList>
    </citation>
    <scope>NUCLEOTIDE SEQUENCE</scope>
</reference>
<organism evidence="4">
    <name type="scientific">Cladocopium goreaui</name>
    <dbReference type="NCBI Taxonomy" id="2562237"/>
    <lineage>
        <taxon>Eukaryota</taxon>
        <taxon>Sar</taxon>
        <taxon>Alveolata</taxon>
        <taxon>Dinophyceae</taxon>
        <taxon>Suessiales</taxon>
        <taxon>Symbiodiniaceae</taxon>
        <taxon>Cladocopium</taxon>
    </lineage>
</organism>
<feature type="region of interest" description="Disordered" evidence="1">
    <location>
        <begin position="916"/>
        <end position="957"/>
    </location>
</feature>
<evidence type="ECO:0000313" key="5">
    <source>
        <dbReference type="EMBL" id="CAL1144427.1"/>
    </source>
</evidence>
<evidence type="ECO:0000256" key="3">
    <source>
        <dbReference type="SAM" id="SignalP"/>
    </source>
</evidence>
<feature type="compositionally biased region" description="Basic residues" evidence="1">
    <location>
        <begin position="417"/>
        <end position="428"/>
    </location>
</feature>
<gene>
    <name evidence="4" type="ORF">C1SCF055_LOCUS17988</name>
</gene>
<evidence type="ECO:0000313" key="4">
    <source>
        <dbReference type="EMBL" id="CAI3991052.1"/>
    </source>
</evidence>
<dbReference type="OrthoDB" id="435942at2759"/>
<keyword evidence="7" id="KW-1185">Reference proteome</keyword>
<evidence type="ECO:0000313" key="6">
    <source>
        <dbReference type="EMBL" id="CAL4778364.1"/>
    </source>
</evidence>
<dbReference type="EMBL" id="CAMXCT030001546">
    <property type="protein sequence ID" value="CAL4778364.1"/>
    <property type="molecule type" value="Genomic_DNA"/>
</dbReference>
<keyword evidence="2" id="KW-0472">Membrane</keyword>
<feature type="transmembrane region" description="Helical" evidence="2">
    <location>
        <begin position="78"/>
        <end position="100"/>
    </location>
</feature>
<feature type="transmembrane region" description="Helical" evidence="2">
    <location>
        <begin position="112"/>
        <end position="145"/>
    </location>
</feature>
<feature type="compositionally biased region" description="Polar residues" evidence="1">
    <location>
        <begin position="570"/>
        <end position="589"/>
    </location>
</feature>
<feature type="region of interest" description="Disordered" evidence="1">
    <location>
        <begin position="415"/>
        <end position="508"/>
    </location>
</feature>
<comment type="caution">
    <text evidence="4">The sequence shown here is derived from an EMBL/GenBank/DDBJ whole genome shotgun (WGS) entry which is preliminary data.</text>
</comment>
<reference evidence="5" key="2">
    <citation type="submission" date="2024-04" db="EMBL/GenBank/DDBJ databases">
        <authorList>
            <person name="Chen Y."/>
            <person name="Shah S."/>
            <person name="Dougan E. K."/>
            <person name="Thang M."/>
            <person name="Chan C."/>
        </authorList>
    </citation>
    <scope>NUCLEOTIDE SEQUENCE [LARGE SCALE GENOMIC DNA]</scope>
</reference>
<feature type="compositionally biased region" description="Basic and acidic residues" evidence="1">
    <location>
        <begin position="946"/>
        <end position="957"/>
    </location>
</feature>
<feature type="region of interest" description="Disordered" evidence="1">
    <location>
        <begin position="570"/>
        <end position="593"/>
    </location>
</feature>
<feature type="compositionally biased region" description="Basic and acidic residues" evidence="1">
    <location>
        <begin position="1703"/>
        <end position="1712"/>
    </location>
</feature>
<feature type="region of interest" description="Disordered" evidence="1">
    <location>
        <begin position="1683"/>
        <end position="1740"/>
    </location>
</feature>
<protein>
    <submittedName>
        <fullName evidence="6">Tyr recombinase domain-containing protein</fullName>
    </submittedName>
</protein>
<sequence>MFRFFRLATCCLLAPSISGWWTNTDKPVEPPNAWEEPRKYAQWMYNRTMDGWNNTTFGNLFDSTEYLAGWSSASWDGWVWTLLDSIVSTLGWLVFGKAWTQVRSGFALLIRVGIFLAICIVIHYLFAMCWPIVSIVVGIAVTFIWMGRTTLKCCGRVMYALQRLCGGVPEAADAVFFGPGTGETPETAALRKLKKGSDGERWIVVRQDGHTAVFRISDATSIKSSGLYVNHDVETLRGDGPLVACLKGHDRLHLCRNEVCNEEGQHFKEYAIVKQFNAEKFQLAAATQGAQEAGAVFVQWFGRGASKAAKRVRDYASESETETVRCCADRIWWEEATGRRCLAERACTASDCTDAQLLAEDVPVGLSSFPLCPKHGIEYFKGRFQLKCVMADCTHLGTAGDGGIRLCQEHACEPRHASTRRSSRSRSRAKCEKGDDPMEEEEKPRSSLRRRPRAHVDDGGQTDVEDLLDDIRQDDDSQGKPKERARRRASPGHTPKSGVQRSLAKLGMVNSPDRMTVQTTLEEFMEQYVDGKELGLDEEDVRNQLEQRKGTKGLTKFLAKWRKQLAADTPQSSMTSSWSLIGTPQTETSTPEKAREDVLSSPAEVNTETVKQLVMLPPPGIYGQEDRKAGTGGGSEPMAELARAIQQQTSELATLVKAQNETTAAPSGLMKSLGRASEELVFLLRACGQYTVEIGEGEYGANLAQALLSAQASASTKLRSAAWVQAEGDYQEAFALSAADFVACSDAELDNFAMESRTGKVIKEQRPAMPTRFEEWLNRVKRQNDIWALVYGREWKPVRDHTADLLGSWHTQAPHKWPLQVIIDVWEELHWKFVEELKSELRKIKALSGRETMQLSDLKFYALMPDDQGKPPLQLPRTFDLNHPDGWFATEVLPRIERRQERLLWKLTWEGATKQRGANAAAGGATTPKGGDSSLSVKSLLGPKMTTEETNRAKDRAPTAADGRLLCWGYLTHLGCNQQGCQRAHENLKGTFESLDPAVRMQLLRRGGLKRMKVESKESAAEKIKELRAHVTKDKAAKVQDGQDRRRAGTDRTGSGAAEKKTEEAEFAQLVAGPNPKMLEHIKASSQPHEGRLGETAPEDAQRLLREAQRLADGPVLSALKDSSDDLYAWASTPVANDPSVTLVDLMGEMNQFGLGELAAEAAQILEGINEGKAGQGRRCNVGVTHWDGDGPGRVQVEIDGTCWAMYDFKEEVFMTEELAGLIGAVHPEVEKRQCVTKVLAAGCLMAKEEKVPSMKAVEEFAQGLRLEQARLAADAESMMGHAEPELRMYTHDILKPHHDKDYRAIAAFPVEALGNRVAGGLQGRCAHRDHPGNTVEAALKWLQQQVQPSTTPSSPSGLVLKEFFAGHGVISSGWRQAGEVALEEVELYEEVDNDVFNVEWIACPCTTYCDWNLQNGGTRTFQQPMGEPTEKEAMGNTLSNFGASLFERALRRGHFPIAESSGLSGRYPKQWHLPAWQRILQRPDVDFLEIDMCGYGLAPADQQDGRHFYRHRTGLAFPRHSGFRTALFRLCPGLSPTHHHVPLKGARPGADVTRCTEAGVYAPQFVQVKAGGVVQSRGEGERQGPGPDDGASSGDQTSNDECGESEVDEPDSEVSDGEGTRINDGSRMACCASAAEKVCNATVWDWSPYFPAQFRRMRRTFPVWWVGTTVFLFRDTSLPAQFPFDPPLGTQRDDTNEDEERDGGATEEGRESSPASVPTEPSEGEQRDGRVGGGGECSERATLKNAKLNEYAFTQTMRSEATLRNVKLHKYTLIQTVQRREVTKNVFAIKNALTSKVWLRMTAGTSLVMVRATAEVDIVMAAIVQPEGPCGPILRPKVLDQRCTGSVRKRCESLMDCAGVYQQLMKDVSKHRVLVVNHLHPGLQHAVSSPFEAVPKMLPNRTLSSEVRLVHDQRLVNAGTDKDLHPPAVQPLHQQIIRHILWLKARYPGVNVVMAKKDVAGAFRLLWVDPRDVELFGGDLPWEPESMGSGRGTAKAGDPSGLTLLYLVSSFGFSGSPGEWTLWGRATEELHRVHAPVDARRNFDGKILVDDMDAEEGIYGPEQLVWGVAINTETERMSLPEARVLKGAYLLQGSEYSFGEKTLTLKGLQRFRGIATGWSTIVGGLKNELKAADVFLSGVDGSAIVKPRVEEGATSREAQAWEDLWDLFEDCRWLCARSETWAEKFGGDIREVLVPMERLALPGQLRQVVFVSSDPWRCVQGGAGAA</sequence>
<feature type="compositionally biased region" description="Low complexity" evidence="1">
    <location>
        <begin position="917"/>
        <end position="931"/>
    </location>
</feature>
<feature type="chain" id="PRO_5043270366" evidence="3">
    <location>
        <begin position="20"/>
        <end position="2227"/>
    </location>
</feature>
<proteinExistence type="predicted"/>
<dbReference type="EMBL" id="CAMXCT010001546">
    <property type="protein sequence ID" value="CAI3991052.1"/>
    <property type="molecule type" value="Genomic_DNA"/>
</dbReference>
<feature type="compositionally biased region" description="Basic and acidic residues" evidence="1">
    <location>
        <begin position="469"/>
        <end position="482"/>
    </location>
</feature>
<feature type="compositionally biased region" description="Low complexity" evidence="1">
    <location>
        <begin position="1585"/>
        <end position="1596"/>
    </location>
</feature>
<feature type="signal peptide" evidence="3">
    <location>
        <begin position="1"/>
        <end position="19"/>
    </location>
</feature>
<feature type="compositionally biased region" description="Acidic residues" evidence="1">
    <location>
        <begin position="1602"/>
        <end position="1617"/>
    </location>
</feature>
<keyword evidence="2" id="KW-0812">Transmembrane</keyword>
<evidence type="ECO:0000256" key="1">
    <source>
        <dbReference type="SAM" id="MobiDB-lite"/>
    </source>
</evidence>
<accession>A0A9P1CF17</accession>
<dbReference type="Proteomes" id="UP001152797">
    <property type="component" value="Unassembled WGS sequence"/>
</dbReference>
<feature type="region of interest" description="Disordered" evidence="1">
    <location>
        <begin position="1574"/>
        <end position="1625"/>
    </location>
</feature>
<feature type="region of interest" description="Disordered" evidence="1">
    <location>
        <begin position="1032"/>
        <end position="1063"/>
    </location>
</feature>
<evidence type="ECO:0000256" key="2">
    <source>
        <dbReference type="SAM" id="Phobius"/>
    </source>
</evidence>
<keyword evidence="2" id="KW-1133">Transmembrane helix</keyword>
<feature type="compositionally biased region" description="Basic and acidic residues" evidence="1">
    <location>
        <begin position="1032"/>
        <end position="1050"/>
    </location>
</feature>
<keyword evidence="3" id="KW-0732">Signal</keyword>
<name>A0A9P1CF17_9DINO</name>
<evidence type="ECO:0000313" key="7">
    <source>
        <dbReference type="Proteomes" id="UP001152797"/>
    </source>
</evidence>